<reference evidence="1" key="1">
    <citation type="journal article" date="2015" name="Nature">
        <title>Complex archaea that bridge the gap between prokaryotes and eukaryotes.</title>
        <authorList>
            <person name="Spang A."/>
            <person name="Saw J.H."/>
            <person name="Jorgensen S.L."/>
            <person name="Zaremba-Niedzwiedzka K."/>
            <person name="Martijn J."/>
            <person name="Lind A.E."/>
            <person name="van Eijk R."/>
            <person name="Schleper C."/>
            <person name="Guy L."/>
            <person name="Ettema T.J."/>
        </authorList>
    </citation>
    <scope>NUCLEOTIDE SEQUENCE</scope>
</reference>
<name>A0A0F9A3R7_9ZZZZ</name>
<gene>
    <name evidence="1" type="ORF">LCGC14_2895700</name>
</gene>
<feature type="non-terminal residue" evidence="1">
    <location>
        <position position="1"/>
    </location>
</feature>
<organism evidence="1">
    <name type="scientific">marine sediment metagenome</name>
    <dbReference type="NCBI Taxonomy" id="412755"/>
    <lineage>
        <taxon>unclassified sequences</taxon>
        <taxon>metagenomes</taxon>
        <taxon>ecological metagenomes</taxon>
    </lineage>
</organism>
<accession>A0A0F9A3R7</accession>
<evidence type="ECO:0000313" key="1">
    <source>
        <dbReference type="EMBL" id="KKK73249.1"/>
    </source>
</evidence>
<dbReference type="EMBL" id="LAZR01056870">
    <property type="protein sequence ID" value="KKK73249.1"/>
    <property type="molecule type" value="Genomic_DNA"/>
</dbReference>
<protein>
    <submittedName>
        <fullName evidence="1">Uncharacterized protein</fullName>
    </submittedName>
</protein>
<sequence>IITSDAYDNQECVAILDSHDEFMTMTSGNCEFANELYEALHDLAKGFYNHGTNMKEMSVELIYEDGEFT</sequence>
<proteinExistence type="predicted"/>
<comment type="caution">
    <text evidence="1">The sequence shown here is derived from an EMBL/GenBank/DDBJ whole genome shotgun (WGS) entry which is preliminary data.</text>
</comment>
<dbReference type="AlphaFoldDB" id="A0A0F9A3R7"/>